<evidence type="ECO:0000256" key="5">
    <source>
        <dbReference type="ARBA" id="ARBA00022737"/>
    </source>
</evidence>
<dbReference type="InterPro" id="IPR000743">
    <property type="entry name" value="Glyco_hydro_28"/>
</dbReference>
<dbReference type="GO" id="GO:0000272">
    <property type="term" value="P:polysaccharide catabolic process"/>
    <property type="evidence" value="ECO:0007669"/>
    <property type="project" value="UniProtKB-KW"/>
</dbReference>
<evidence type="ECO:0000256" key="14">
    <source>
        <dbReference type="RuleBase" id="RU361169"/>
    </source>
</evidence>
<dbReference type="GO" id="GO:0004650">
    <property type="term" value="F:polygalacturonase activity"/>
    <property type="evidence" value="ECO:0007669"/>
    <property type="project" value="InterPro"/>
</dbReference>
<dbReference type="GO" id="GO:0071555">
    <property type="term" value="P:cell wall organization"/>
    <property type="evidence" value="ECO:0007669"/>
    <property type="project" value="UniProtKB-KW"/>
</dbReference>
<accession>A0A5N6ZB95</accession>
<dbReference type="Pfam" id="PF00295">
    <property type="entry name" value="Glyco_hydro_28"/>
    <property type="match status" value="1"/>
</dbReference>
<reference evidence="18" key="1">
    <citation type="submission" date="2019-04" db="EMBL/GenBank/DDBJ databases">
        <title>Friends and foes A comparative genomics studyof 23 Aspergillus species from section Flavi.</title>
        <authorList>
            <consortium name="DOE Joint Genome Institute"/>
            <person name="Kjaerbolling I."/>
            <person name="Vesth T."/>
            <person name="Frisvad J.C."/>
            <person name="Nybo J.L."/>
            <person name="Theobald S."/>
            <person name="Kildgaard S."/>
            <person name="Isbrandt T."/>
            <person name="Kuo A."/>
            <person name="Sato A."/>
            <person name="Lyhne E.K."/>
            <person name="Kogle M.E."/>
            <person name="Wiebenga A."/>
            <person name="Kun R.S."/>
            <person name="Lubbers R.J."/>
            <person name="Makela M.R."/>
            <person name="Barry K."/>
            <person name="Chovatia M."/>
            <person name="Clum A."/>
            <person name="Daum C."/>
            <person name="Haridas S."/>
            <person name="He G."/>
            <person name="LaButti K."/>
            <person name="Lipzen A."/>
            <person name="Mondo S."/>
            <person name="Riley R."/>
            <person name="Salamov A."/>
            <person name="Simmons B.A."/>
            <person name="Magnuson J.K."/>
            <person name="Henrissat B."/>
            <person name="Mortensen U.H."/>
            <person name="Larsen T.O."/>
            <person name="Devries R.P."/>
            <person name="Grigoriev I.V."/>
            <person name="Machida M."/>
            <person name="Baker S.E."/>
            <person name="Andersen M.R."/>
        </authorList>
    </citation>
    <scope>NUCLEOTIDE SEQUENCE [LARGE SCALE GENOMIC DNA]</scope>
    <source>
        <strain evidence="18">CBS 553.77</strain>
    </source>
</reference>
<dbReference type="SUPFAM" id="SSF51126">
    <property type="entry name" value="Pectin lyase-like"/>
    <property type="match status" value="1"/>
</dbReference>
<gene>
    <name evidence="17" type="ORF">BDV28DRAFT_66165</name>
</gene>
<feature type="signal peptide" evidence="16">
    <location>
        <begin position="1"/>
        <end position="21"/>
    </location>
</feature>
<evidence type="ECO:0000256" key="15">
    <source>
        <dbReference type="SAM" id="MobiDB-lite"/>
    </source>
</evidence>
<evidence type="ECO:0000256" key="16">
    <source>
        <dbReference type="SAM" id="SignalP"/>
    </source>
</evidence>
<feature type="chain" id="PRO_5024860350" evidence="16">
    <location>
        <begin position="22"/>
        <end position="403"/>
    </location>
</feature>
<evidence type="ECO:0000256" key="6">
    <source>
        <dbReference type="ARBA" id="ARBA00022801"/>
    </source>
</evidence>
<keyword evidence="4 16" id="KW-0732">Signal</keyword>
<keyword evidence="10" id="KW-0961">Cell wall biogenesis/degradation</keyword>
<keyword evidence="8" id="KW-0119">Carbohydrate metabolism</keyword>
<dbReference type="AlphaFoldDB" id="A0A5N6ZB95"/>
<organism evidence="17 18">
    <name type="scientific">Aspergillus coremiiformis</name>
    <dbReference type="NCBI Taxonomy" id="138285"/>
    <lineage>
        <taxon>Eukaryota</taxon>
        <taxon>Fungi</taxon>
        <taxon>Dikarya</taxon>
        <taxon>Ascomycota</taxon>
        <taxon>Pezizomycotina</taxon>
        <taxon>Eurotiomycetes</taxon>
        <taxon>Eurotiomycetidae</taxon>
        <taxon>Eurotiales</taxon>
        <taxon>Aspergillaceae</taxon>
        <taxon>Aspergillus</taxon>
        <taxon>Aspergillus subgen. Circumdati</taxon>
    </lineage>
</organism>
<dbReference type="EMBL" id="ML739062">
    <property type="protein sequence ID" value="KAE8354931.1"/>
    <property type="molecule type" value="Genomic_DNA"/>
</dbReference>
<dbReference type="PROSITE" id="PS00502">
    <property type="entry name" value="POLYGALACTURONASE"/>
    <property type="match status" value="1"/>
</dbReference>
<dbReference type="InterPro" id="IPR011050">
    <property type="entry name" value="Pectin_lyase_fold/virulence"/>
</dbReference>
<keyword evidence="6 14" id="KW-0378">Hydrolase</keyword>
<comment type="subcellular location">
    <subcellularLocation>
        <location evidence="1">Secreted</location>
    </subcellularLocation>
</comment>
<keyword evidence="3" id="KW-0964">Secreted</keyword>
<dbReference type="Gene3D" id="2.160.20.10">
    <property type="entry name" value="Single-stranded right-handed beta-helix, Pectin lyase-like"/>
    <property type="match status" value="1"/>
</dbReference>
<evidence type="ECO:0000256" key="3">
    <source>
        <dbReference type="ARBA" id="ARBA00022525"/>
    </source>
</evidence>
<evidence type="ECO:0000256" key="10">
    <source>
        <dbReference type="ARBA" id="ARBA00023316"/>
    </source>
</evidence>
<evidence type="ECO:0000256" key="13">
    <source>
        <dbReference type="PROSITE-ProRule" id="PRU10052"/>
    </source>
</evidence>
<dbReference type="OrthoDB" id="187139at2759"/>
<dbReference type="PANTHER" id="PTHR31736:SF9">
    <property type="entry name" value="ENDO-XYLOGALACTURONAN HYDROLASE A-RELATED"/>
    <property type="match status" value="1"/>
</dbReference>
<comment type="function">
    <text evidence="12">Pectinolytic enzyme involved in the degradation of xylogalacturonan (xga), a galacturonan backbone heavily substituted with xylose, and which is one important component of the hairy regions of pectin. Activity requires a galacturonic acid backbone substituted with xylose.</text>
</comment>
<evidence type="ECO:0000313" key="18">
    <source>
        <dbReference type="Proteomes" id="UP000327118"/>
    </source>
</evidence>
<evidence type="ECO:0000256" key="8">
    <source>
        <dbReference type="ARBA" id="ARBA00023277"/>
    </source>
</evidence>
<evidence type="ECO:0000256" key="9">
    <source>
        <dbReference type="ARBA" id="ARBA00023295"/>
    </source>
</evidence>
<keyword evidence="9 14" id="KW-0326">Glycosidase</keyword>
<evidence type="ECO:0000256" key="12">
    <source>
        <dbReference type="ARBA" id="ARBA00037278"/>
    </source>
</evidence>
<keyword evidence="7" id="KW-0325">Glycoprotein</keyword>
<keyword evidence="18" id="KW-1185">Reference proteome</keyword>
<keyword evidence="11" id="KW-0624">Polysaccharide degradation</keyword>
<dbReference type="PANTHER" id="PTHR31736">
    <property type="match status" value="1"/>
</dbReference>
<keyword evidence="5" id="KW-0677">Repeat</keyword>
<comment type="similarity">
    <text evidence="2 14">Belongs to the glycosyl hydrolase 28 family.</text>
</comment>
<keyword evidence="17" id="KW-0456">Lyase</keyword>
<protein>
    <submittedName>
        <fullName evidence="17">Pectin lyase fold/virulence factor</fullName>
    </submittedName>
</protein>
<evidence type="ECO:0000256" key="7">
    <source>
        <dbReference type="ARBA" id="ARBA00023180"/>
    </source>
</evidence>
<evidence type="ECO:0000313" key="17">
    <source>
        <dbReference type="EMBL" id="KAE8354931.1"/>
    </source>
</evidence>
<sequence>MQLGPIYQFLFFLSLSTPALSRHHHRSHPHPRAPSCTPKAGGSPTIDDVPAIEAAMAACPSGTVLIPDKSVYHINSQMQFTKCVGCTLQIEGTLLVSPDTRLWAGKDAVLKLDNVKDVRIISQTGTGVIDGNGQAAWDLFKADKKYSRVQCLLYVAGKSTGVTISGLTLLNPPNVFSSVKQEVSNVIYSDMTLSAISKSDAEPKNTDGFDLGGTGIRLTNIKVENGDDCIAIQNGAEDITVTNIECKGSHGLSIGSVGKTPGEIDTVRNIHFKDARMIRCSKAAGIKIYSGGYGTAHVTNVTWENVTVDETSYAFQVESCYGSDEDECIANPSTAKLTDIFVKGFSGSTDRDEPVGSINCPGQGTCGVSFTDMKVKSVKGNEDFRCSGAAAVGGVKCLAGASG</sequence>
<dbReference type="InterPro" id="IPR012334">
    <property type="entry name" value="Pectin_lyas_fold"/>
</dbReference>
<name>A0A5N6ZB95_9EURO</name>
<dbReference type="GO" id="GO:0016829">
    <property type="term" value="F:lyase activity"/>
    <property type="evidence" value="ECO:0007669"/>
    <property type="project" value="UniProtKB-KW"/>
</dbReference>
<dbReference type="GO" id="GO:0005576">
    <property type="term" value="C:extracellular region"/>
    <property type="evidence" value="ECO:0007669"/>
    <property type="project" value="UniProtKB-SubCell"/>
</dbReference>
<evidence type="ECO:0000256" key="2">
    <source>
        <dbReference type="ARBA" id="ARBA00008834"/>
    </source>
</evidence>
<proteinExistence type="inferred from homology"/>
<feature type="active site" evidence="13">
    <location>
        <position position="250"/>
    </location>
</feature>
<evidence type="ECO:0000256" key="1">
    <source>
        <dbReference type="ARBA" id="ARBA00004613"/>
    </source>
</evidence>
<evidence type="ECO:0000256" key="4">
    <source>
        <dbReference type="ARBA" id="ARBA00022729"/>
    </source>
</evidence>
<dbReference type="Proteomes" id="UP000327118">
    <property type="component" value="Unassembled WGS sequence"/>
</dbReference>
<feature type="region of interest" description="Disordered" evidence="15">
    <location>
        <begin position="23"/>
        <end position="43"/>
    </location>
</feature>
<evidence type="ECO:0000256" key="11">
    <source>
        <dbReference type="ARBA" id="ARBA00023326"/>
    </source>
</evidence>